<evidence type="ECO:0000313" key="2">
    <source>
        <dbReference type="Proteomes" id="UP000092460"/>
    </source>
</evidence>
<proteinExistence type="predicted"/>
<dbReference type="EnsemblMetazoa" id="GPPI041248-RA">
    <property type="protein sequence ID" value="GPPI041248-PA"/>
    <property type="gene ID" value="GPPI041248"/>
</dbReference>
<sequence>MKSGFSLLIDSGDVRDKSLVLVIGDNSWISFISIGSASSISVDGPIGSVLGVADFNDGGHENVLSALAPPWPGGLIGPKLLICDGVAFLTCGGPTGLGCAPDAINTFTRLSLGRNGGGNPALTGPGAGPPVGLIVPATGRGGTPPGKGARKGPVSVMSFKLSF</sequence>
<reference evidence="2" key="1">
    <citation type="submission" date="2015-01" db="EMBL/GenBank/DDBJ databases">
        <authorList>
            <person name="Aksoy S."/>
            <person name="Warren W."/>
            <person name="Wilson R.K."/>
        </authorList>
    </citation>
    <scope>NUCLEOTIDE SEQUENCE [LARGE SCALE GENOMIC DNA]</scope>
    <source>
        <strain evidence="2">IAEA</strain>
    </source>
</reference>
<reference evidence="1" key="2">
    <citation type="submission" date="2020-05" db="UniProtKB">
        <authorList>
            <consortium name="EnsemblMetazoa"/>
        </authorList>
    </citation>
    <scope>IDENTIFICATION</scope>
    <source>
        <strain evidence="1">IAEA</strain>
    </source>
</reference>
<organism evidence="1 2">
    <name type="scientific">Glossina palpalis gambiensis</name>
    <dbReference type="NCBI Taxonomy" id="67801"/>
    <lineage>
        <taxon>Eukaryota</taxon>
        <taxon>Metazoa</taxon>
        <taxon>Ecdysozoa</taxon>
        <taxon>Arthropoda</taxon>
        <taxon>Hexapoda</taxon>
        <taxon>Insecta</taxon>
        <taxon>Pterygota</taxon>
        <taxon>Neoptera</taxon>
        <taxon>Endopterygota</taxon>
        <taxon>Diptera</taxon>
        <taxon>Brachycera</taxon>
        <taxon>Muscomorpha</taxon>
        <taxon>Hippoboscoidea</taxon>
        <taxon>Glossinidae</taxon>
        <taxon>Glossina</taxon>
    </lineage>
</organism>
<protein>
    <submittedName>
        <fullName evidence="1">Uncharacterized protein</fullName>
    </submittedName>
</protein>
<dbReference type="EMBL" id="JXJN01020973">
    <property type="status" value="NOT_ANNOTATED_CDS"/>
    <property type="molecule type" value="Genomic_DNA"/>
</dbReference>
<dbReference type="Proteomes" id="UP000092460">
    <property type="component" value="Unassembled WGS sequence"/>
</dbReference>
<dbReference type="EMBL" id="JXJN01020974">
    <property type="status" value="NOT_ANNOTATED_CDS"/>
    <property type="molecule type" value="Genomic_DNA"/>
</dbReference>
<dbReference type="AlphaFoldDB" id="A0A1B0BUZ0"/>
<dbReference type="VEuPathDB" id="VectorBase:GPPI041248"/>
<accession>A0A1B0BUZ0</accession>
<name>A0A1B0BUZ0_9MUSC</name>
<evidence type="ECO:0000313" key="1">
    <source>
        <dbReference type="EnsemblMetazoa" id="GPPI041248-PA"/>
    </source>
</evidence>
<keyword evidence="2" id="KW-1185">Reference proteome</keyword>